<feature type="region of interest" description="Disordered" evidence="10">
    <location>
        <begin position="102"/>
        <end position="128"/>
    </location>
</feature>
<accession>A0A3N4GL36</accession>
<keyword evidence="6" id="KW-0653">Protein transport</keyword>
<evidence type="ECO:0000256" key="3">
    <source>
        <dbReference type="ARBA" id="ARBA00022448"/>
    </source>
</evidence>
<evidence type="ECO:0000256" key="8">
    <source>
        <dbReference type="ARBA" id="ARBA00023010"/>
    </source>
</evidence>
<dbReference type="InterPro" id="IPR003849">
    <property type="entry name" value="Preprotein_translocase_YajC"/>
</dbReference>
<keyword evidence="9 11" id="KW-0472">Membrane</keyword>
<keyword evidence="4" id="KW-1003">Cell membrane</keyword>
<dbReference type="PRINTS" id="PR01853">
    <property type="entry name" value="YAJCTRNLCASE"/>
</dbReference>
<reference evidence="12 13" key="1">
    <citation type="submission" date="2018-11" db="EMBL/GenBank/DDBJ databases">
        <title>Aerococcus sp. SJQ22, whole genome shotgun sequence.</title>
        <authorList>
            <person name="Sun L."/>
            <person name="Gao X."/>
            <person name="Chen W."/>
            <person name="Huang K."/>
        </authorList>
    </citation>
    <scope>NUCLEOTIDE SEQUENCE [LARGE SCALE GENOMIC DNA]</scope>
    <source>
        <strain evidence="12 13">SJQ22</strain>
    </source>
</reference>
<dbReference type="Pfam" id="PF02699">
    <property type="entry name" value="YajC"/>
    <property type="match status" value="1"/>
</dbReference>
<comment type="similarity">
    <text evidence="2">Belongs to the YajC family.</text>
</comment>
<protein>
    <submittedName>
        <fullName evidence="12">Preprotein translocase subunit YajC</fullName>
    </submittedName>
</protein>
<keyword evidence="13" id="KW-1185">Reference proteome</keyword>
<evidence type="ECO:0000256" key="11">
    <source>
        <dbReference type="SAM" id="Phobius"/>
    </source>
</evidence>
<evidence type="ECO:0000313" key="12">
    <source>
        <dbReference type="EMBL" id="RPA63619.1"/>
    </source>
</evidence>
<evidence type="ECO:0000256" key="6">
    <source>
        <dbReference type="ARBA" id="ARBA00022927"/>
    </source>
</evidence>
<dbReference type="SMART" id="SM01323">
    <property type="entry name" value="YajC"/>
    <property type="match status" value="1"/>
</dbReference>
<sequence length="128" mass="13900">MGTVLYIIVLVGLMYFMLIRPQQKRQKATQDMMASMAVGDTAVTIGGLHGVIAEIDEVKNTITLNCEGVFLIFDRRAIARTSKADPMDTAAVNDIISDAAEEQAHAEASLVEDTDTTHTGDQAEDDQK</sequence>
<dbReference type="AlphaFoldDB" id="A0A3N4GL36"/>
<organism evidence="12 13">
    <name type="scientific">Aerococcus agrisoli</name>
    <dbReference type="NCBI Taxonomy" id="2487350"/>
    <lineage>
        <taxon>Bacteria</taxon>
        <taxon>Bacillati</taxon>
        <taxon>Bacillota</taxon>
        <taxon>Bacilli</taxon>
        <taxon>Lactobacillales</taxon>
        <taxon>Aerococcaceae</taxon>
        <taxon>Aerococcus</taxon>
    </lineage>
</organism>
<dbReference type="GO" id="GO:0015031">
    <property type="term" value="P:protein transport"/>
    <property type="evidence" value="ECO:0007669"/>
    <property type="project" value="UniProtKB-KW"/>
</dbReference>
<dbReference type="EMBL" id="RKMG01000003">
    <property type="protein sequence ID" value="RPA63619.1"/>
    <property type="molecule type" value="Genomic_DNA"/>
</dbReference>
<comment type="caution">
    <text evidence="12">The sequence shown here is derived from an EMBL/GenBank/DDBJ whole genome shotgun (WGS) entry which is preliminary data.</text>
</comment>
<dbReference type="OrthoDB" id="9800132at2"/>
<evidence type="ECO:0000256" key="10">
    <source>
        <dbReference type="SAM" id="MobiDB-lite"/>
    </source>
</evidence>
<evidence type="ECO:0000256" key="7">
    <source>
        <dbReference type="ARBA" id="ARBA00022989"/>
    </source>
</evidence>
<evidence type="ECO:0000256" key="2">
    <source>
        <dbReference type="ARBA" id="ARBA00006742"/>
    </source>
</evidence>
<gene>
    <name evidence="12" type="primary">yajC</name>
    <name evidence="12" type="ORF">EF384_01485</name>
</gene>
<evidence type="ECO:0000256" key="5">
    <source>
        <dbReference type="ARBA" id="ARBA00022692"/>
    </source>
</evidence>
<comment type="subcellular location">
    <subcellularLocation>
        <location evidence="1">Cell membrane</location>
        <topology evidence="1">Single-pass membrane protein</topology>
    </subcellularLocation>
</comment>
<dbReference type="RefSeq" id="WP_123779220.1">
    <property type="nucleotide sequence ID" value="NZ_RKMG01000003.1"/>
</dbReference>
<keyword evidence="3" id="KW-0813">Transport</keyword>
<proteinExistence type="inferred from homology"/>
<dbReference type="NCBIfam" id="TIGR00739">
    <property type="entry name" value="yajC"/>
    <property type="match status" value="1"/>
</dbReference>
<keyword evidence="7 11" id="KW-1133">Transmembrane helix</keyword>
<keyword evidence="8" id="KW-0811">Translocation</keyword>
<dbReference type="Proteomes" id="UP000273977">
    <property type="component" value="Unassembled WGS sequence"/>
</dbReference>
<name>A0A3N4GL36_9LACT</name>
<feature type="transmembrane region" description="Helical" evidence="11">
    <location>
        <begin position="6"/>
        <end position="23"/>
    </location>
</feature>
<dbReference type="GO" id="GO:0005886">
    <property type="term" value="C:plasma membrane"/>
    <property type="evidence" value="ECO:0007669"/>
    <property type="project" value="UniProtKB-SubCell"/>
</dbReference>
<keyword evidence="5 11" id="KW-0812">Transmembrane</keyword>
<evidence type="ECO:0000256" key="9">
    <source>
        <dbReference type="ARBA" id="ARBA00023136"/>
    </source>
</evidence>
<dbReference type="PANTHER" id="PTHR33909">
    <property type="entry name" value="SEC TRANSLOCON ACCESSORY COMPLEX SUBUNIT YAJC"/>
    <property type="match status" value="1"/>
</dbReference>
<evidence type="ECO:0000256" key="4">
    <source>
        <dbReference type="ARBA" id="ARBA00022475"/>
    </source>
</evidence>
<evidence type="ECO:0000313" key="13">
    <source>
        <dbReference type="Proteomes" id="UP000273977"/>
    </source>
</evidence>
<evidence type="ECO:0000256" key="1">
    <source>
        <dbReference type="ARBA" id="ARBA00004162"/>
    </source>
</evidence>
<dbReference type="PANTHER" id="PTHR33909:SF1">
    <property type="entry name" value="SEC TRANSLOCON ACCESSORY COMPLEX SUBUNIT YAJC"/>
    <property type="match status" value="1"/>
</dbReference>